<dbReference type="PANTHER" id="PTHR11735">
    <property type="entry name" value="TRNA N6-ADENOSINE THREONYLCARBAMOYLTRANSFERASE"/>
    <property type="match status" value="1"/>
</dbReference>
<protein>
    <submittedName>
        <fullName evidence="2">tRNA threonylcarbamoyladenosine biosynthesis protein TsaB</fullName>
    </submittedName>
</protein>
<comment type="caution">
    <text evidence="2">The sequence shown here is derived from an EMBL/GenBank/DDBJ whole genome shotgun (WGS) entry which is preliminary data.</text>
</comment>
<dbReference type="PANTHER" id="PTHR11735:SF11">
    <property type="entry name" value="TRNA THREONYLCARBAMOYLADENOSINE BIOSYNTHESIS PROTEIN TSAB"/>
    <property type="match status" value="1"/>
</dbReference>
<keyword evidence="3" id="KW-1185">Reference proteome</keyword>
<evidence type="ECO:0000313" key="2">
    <source>
        <dbReference type="EMBL" id="MBP1995000.1"/>
    </source>
</evidence>
<dbReference type="InterPro" id="IPR043129">
    <property type="entry name" value="ATPase_NBD"/>
</dbReference>
<dbReference type="SUPFAM" id="SSF53067">
    <property type="entry name" value="Actin-like ATPase domain"/>
    <property type="match status" value="1"/>
</dbReference>
<reference evidence="2 3" key="1">
    <citation type="submission" date="2021-03" db="EMBL/GenBank/DDBJ databases">
        <title>Genomic Encyclopedia of Type Strains, Phase IV (KMG-IV): sequencing the most valuable type-strain genomes for metagenomic binning, comparative biology and taxonomic classification.</title>
        <authorList>
            <person name="Goeker M."/>
        </authorList>
    </citation>
    <scope>NUCLEOTIDE SEQUENCE [LARGE SCALE GENOMIC DNA]</scope>
    <source>
        <strain evidence="2 3">DSM 26048</strain>
    </source>
</reference>
<evidence type="ECO:0000259" key="1">
    <source>
        <dbReference type="Pfam" id="PF00814"/>
    </source>
</evidence>
<dbReference type="NCBIfam" id="TIGR03725">
    <property type="entry name" value="T6A_YeaZ"/>
    <property type="match status" value="1"/>
</dbReference>
<dbReference type="RefSeq" id="WP_209976827.1">
    <property type="nucleotide sequence ID" value="NZ_JAGGLB010000030.1"/>
</dbReference>
<accession>A0ABS4J594</accession>
<organism evidence="2 3">
    <name type="scientific">Paenibacillus eucommiae</name>
    <dbReference type="NCBI Taxonomy" id="1355755"/>
    <lineage>
        <taxon>Bacteria</taxon>
        <taxon>Bacillati</taxon>
        <taxon>Bacillota</taxon>
        <taxon>Bacilli</taxon>
        <taxon>Bacillales</taxon>
        <taxon>Paenibacillaceae</taxon>
        <taxon>Paenibacillus</taxon>
    </lineage>
</organism>
<sequence>MMDMDIDTTETPKININSKGLYLAMDTSTSSLTVAVLKNGHLLGELSTYAERNHSIGLLPNIQQLLTSLGLKPKDLKAVVSGKGPGSYTGVRIGVSTAKTFAWSLGIDLIGVSSLEAMALGGRRVAAGEPDMIHLIKGNDLTQDIKDTAQDTTKDTTKDTTQDSKQIDGWTDSVKSKWIIPLVDARRGQAFTGVYEERNIWNAIEYMVNRINDNENDTQEFSKWRTFIPDSIRVVEPWLEQVAILADDAQLRRKVSGLVEWGAPEHVVFVGETDSFEAQISQFAENWSGTVTVIPHLIKAQNIGLLAYPLWQKGELQELHTFAPNYAQLPEAEAKLQAKVGKGEE</sequence>
<proteinExistence type="predicted"/>
<dbReference type="InterPro" id="IPR022496">
    <property type="entry name" value="T6A_TsaB"/>
</dbReference>
<dbReference type="EMBL" id="JAGGLB010000030">
    <property type="protein sequence ID" value="MBP1995000.1"/>
    <property type="molecule type" value="Genomic_DNA"/>
</dbReference>
<name>A0ABS4J594_9BACL</name>
<feature type="domain" description="Gcp-like" evidence="1">
    <location>
        <begin position="49"/>
        <end position="138"/>
    </location>
</feature>
<dbReference type="InterPro" id="IPR000905">
    <property type="entry name" value="Gcp-like_dom"/>
</dbReference>
<gene>
    <name evidence="2" type="ORF">J2Z66_006642</name>
</gene>
<evidence type="ECO:0000313" key="3">
    <source>
        <dbReference type="Proteomes" id="UP001519287"/>
    </source>
</evidence>
<dbReference type="Gene3D" id="3.30.420.40">
    <property type="match status" value="1"/>
</dbReference>
<dbReference type="Pfam" id="PF00814">
    <property type="entry name" value="TsaD"/>
    <property type="match status" value="1"/>
</dbReference>
<dbReference type="Proteomes" id="UP001519287">
    <property type="component" value="Unassembled WGS sequence"/>
</dbReference>
<dbReference type="CDD" id="cd24032">
    <property type="entry name" value="ASKHA_NBD_TsaB"/>
    <property type="match status" value="1"/>
</dbReference>